<dbReference type="RefSeq" id="WP_013562022.1">
    <property type="nucleotide sequence ID" value="NC_014961.1"/>
</dbReference>
<dbReference type="InterPro" id="IPR002780">
    <property type="entry name" value="Hyd_form_HypD"/>
</dbReference>
<dbReference type="GO" id="GO:0051604">
    <property type="term" value="P:protein maturation"/>
    <property type="evidence" value="ECO:0007669"/>
    <property type="project" value="TreeGrafter"/>
</dbReference>
<sequence length="390" mass="43085">MSMQLRERGLAVKLAERIREESKRVLSEHGGDEIRIMNFCGTHEWTITHYGLRSLMPPWINLIAGPGCPVCITPGYYIDVLVDVSFEKDTVVLTYGDAFKLPGSRGKQPRSLFHAKAMGGNVKVVYSFRDAITEAAREPGRRHVFLAVGFETTMPSTAIPLAAGEVPGNLYVLSAYRLTPPIMRFLAEAHPEVRLDGVIAPGHVSTVIGAEAWRFIADEYGIPVVVSGFEPLDVLLSIYMIIRNLAEGKPRLMNEYSRVVAPEGNKYALNAMWEVYEARDSYWRGIGVVPLSGAVHRPRYSGHDFFESTGLRETVTDDKHPGCICDKVVLGLAKPTQCPLFMKACTPGNPYGPCMVSSEGTCRIWAENTPLLHGAVAWNAGENSDPRRVH</sequence>
<proteinExistence type="inferred from homology"/>
<protein>
    <submittedName>
        <fullName evidence="4">Hydrogenase expression/formation protein HypD</fullName>
    </submittedName>
</protein>
<dbReference type="GO" id="GO:0070025">
    <property type="term" value="F:carbon monoxide binding"/>
    <property type="evidence" value="ECO:0007669"/>
    <property type="project" value="TreeGrafter"/>
</dbReference>
<dbReference type="Gene3D" id="6.10.20.100">
    <property type="match status" value="1"/>
</dbReference>
<dbReference type="PANTHER" id="PTHR30149:SF0">
    <property type="entry name" value="HYDROGENASE MATURATION FACTOR HYPD"/>
    <property type="match status" value="1"/>
</dbReference>
<dbReference type="EMBL" id="CP002363">
    <property type="protein sequence ID" value="ADV64800.1"/>
    <property type="molecule type" value="Genomic_DNA"/>
</dbReference>
<organism evidence="4 5">
    <name type="scientific">Desulfurococcus mucosus (strain ATCC 35584 / DSM 2162 / JCM 9187 / O7/1)</name>
    <dbReference type="NCBI Taxonomy" id="765177"/>
    <lineage>
        <taxon>Archaea</taxon>
        <taxon>Thermoproteota</taxon>
        <taxon>Thermoprotei</taxon>
        <taxon>Desulfurococcales</taxon>
        <taxon>Desulfurococcaceae</taxon>
        <taxon>Desulfurococcus</taxon>
    </lineage>
</organism>
<evidence type="ECO:0000256" key="2">
    <source>
        <dbReference type="ARBA" id="ARBA00022723"/>
    </source>
</evidence>
<dbReference type="STRING" id="765177.Desmu_0487"/>
<dbReference type="Proteomes" id="UP000001068">
    <property type="component" value="Chromosome"/>
</dbReference>
<dbReference type="OrthoDB" id="372075at2157"/>
<gene>
    <name evidence="4" type="ordered locus">Desmu_0487</name>
</gene>
<dbReference type="eggNOG" id="arCOG04428">
    <property type="taxonomic scope" value="Archaea"/>
</dbReference>
<keyword evidence="3" id="KW-0408">Iron</keyword>
<evidence type="ECO:0000313" key="5">
    <source>
        <dbReference type="Proteomes" id="UP000001068"/>
    </source>
</evidence>
<dbReference type="KEGG" id="dmu:Desmu_0487"/>
<dbReference type="PIRSF" id="PIRSF005622">
    <property type="entry name" value="Hydrgn_mat_hypD"/>
    <property type="match status" value="1"/>
</dbReference>
<evidence type="ECO:0000256" key="3">
    <source>
        <dbReference type="ARBA" id="ARBA00023004"/>
    </source>
</evidence>
<accession>E8R8H4</accession>
<dbReference type="HOGENOM" id="CLU_048562_1_0_2"/>
<evidence type="ECO:0000313" key="4">
    <source>
        <dbReference type="EMBL" id="ADV64800.1"/>
    </source>
</evidence>
<dbReference type="Gene3D" id="3.40.50.11750">
    <property type="entry name" value="HypD, alpha/beta domain 1"/>
    <property type="match status" value="2"/>
</dbReference>
<comment type="similarity">
    <text evidence="1">Belongs to the HypD family.</text>
</comment>
<evidence type="ECO:0000256" key="1">
    <source>
        <dbReference type="ARBA" id="ARBA00007888"/>
    </source>
</evidence>
<dbReference type="GO" id="GO:0005506">
    <property type="term" value="F:iron ion binding"/>
    <property type="evidence" value="ECO:0007669"/>
    <property type="project" value="TreeGrafter"/>
</dbReference>
<dbReference type="GO" id="GO:0051539">
    <property type="term" value="F:4 iron, 4 sulfur cluster binding"/>
    <property type="evidence" value="ECO:0007669"/>
    <property type="project" value="TreeGrafter"/>
</dbReference>
<name>E8R8H4_DESM0</name>
<keyword evidence="5" id="KW-1185">Reference proteome</keyword>
<reference evidence="5" key="1">
    <citation type="submission" date="2010-11" db="EMBL/GenBank/DDBJ databases">
        <title>The complete genome of Desulfurococcus mucosus DSM 2162.</title>
        <authorList>
            <consortium name="US DOE Joint Genome Institute (JGI-PGF)"/>
            <person name="Lucas S."/>
            <person name="Copeland A."/>
            <person name="Lapidus A."/>
            <person name="Bruce D."/>
            <person name="Goodwin L."/>
            <person name="Pitluck S."/>
            <person name="Kyrpides N."/>
            <person name="Mavromatis K."/>
            <person name="Pagani I."/>
            <person name="Ivanova N."/>
            <person name="Ovchinnikova G."/>
            <person name="Chertkov O."/>
            <person name="Held B."/>
            <person name="Brettin T."/>
            <person name="Detter J.C."/>
            <person name="Tapia R."/>
            <person name="Han C."/>
            <person name="Land M."/>
            <person name="Hauser L."/>
            <person name="Markowitz V."/>
            <person name="Cheng J.-F."/>
            <person name="Hugenholtz P."/>
            <person name="Woyke T."/>
            <person name="Wu D."/>
            <person name="Wirth R."/>
            <person name="Bilek Y."/>
            <person name="Hader T."/>
            <person name="Klenk H.-P."/>
            <person name="Eisen J.A."/>
        </authorList>
    </citation>
    <scope>NUCLEOTIDE SEQUENCE [LARGE SCALE GENOMIC DNA]</scope>
    <source>
        <strain evidence="5">ATCC 35584 / DSM 2162 / JCM 9187 / O7/1</strain>
    </source>
</reference>
<dbReference type="PANTHER" id="PTHR30149">
    <property type="entry name" value="HYDROGENASE PROTEIN ASSEMBLY PROTEIN HYPD"/>
    <property type="match status" value="1"/>
</dbReference>
<dbReference type="InterPro" id="IPR042243">
    <property type="entry name" value="HypD_1"/>
</dbReference>
<dbReference type="Pfam" id="PF01924">
    <property type="entry name" value="HypD"/>
    <property type="match status" value="1"/>
</dbReference>
<reference evidence="4 5" key="2">
    <citation type="journal article" date="2011" name="Stand. Genomic Sci.">
        <title>Complete genome sequence of Desulfurococcus mucosus type strain (O7/1).</title>
        <authorList>
            <person name="Wirth R."/>
            <person name="Chertkov O."/>
            <person name="Held B."/>
            <person name="Lapidus A."/>
            <person name="Nolan M."/>
            <person name="Lucas S."/>
            <person name="Hammon N."/>
            <person name="Deshpande S."/>
            <person name="Cheng J.F."/>
            <person name="Tapia R."/>
            <person name="Han C."/>
            <person name="Goodwin L."/>
            <person name="Pitluck S."/>
            <person name="Liolios K."/>
            <person name="Ioanna P."/>
            <person name="Ivanova N."/>
            <person name="Mavromatis K."/>
            <person name="Mikhailova N."/>
            <person name="Pati A."/>
            <person name="Chen A."/>
            <person name="Palaniappan K."/>
            <person name="Land M."/>
            <person name="Hauser L."/>
            <person name="Chang Y.J."/>
            <person name="Jeffries C.D."/>
            <person name="Bilek Y."/>
            <person name="Hader T."/>
            <person name="Rohde M."/>
            <person name="Spring S."/>
            <person name="Sikorski J."/>
            <person name="Goker M."/>
            <person name="Woyke T."/>
            <person name="Bristow J."/>
            <person name="Eisen J.A."/>
            <person name="Markowitz V."/>
            <person name="Hugenholtz P."/>
            <person name="Kyrpides N.C."/>
            <person name="Klenk H.P."/>
        </authorList>
    </citation>
    <scope>NUCLEOTIDE SEQUENCE [LARGE SCALE GENOMIC DNA]</scope>
    <source>
        <strain evidence="5">ATCC 35584 / DSM 2162 / JCM 9187 / O7/1</strain>
    </source>
</reference>
<keyword evidence="2" id="KW-0479">Metal-binding</keyword>
<dbReference type="NCBIfam" id="TIGR00075">
    <property type="entry name" value="hypD"/>
    <property type="match status" value="1"/>
</dbReference>
<dbReference type="InterPro" id="IPR042244">
    <property type="entry name" value="HypD_2_sf"/>
</dbReference>
<dbReference type="GeneID" id="10153180"/>
<dbReference type="AlphaFoldDB" id="E8R8H4"/>